<evidence type="ECO:0008006" key="3">
    <source>
        <dbReference type="Google" id="ProtNLM"/>
    </source>
</evidence>
<dbReference type="Proteomes" id="UP001652445">
    <property type="component" value="Unassembled WGS sequence"/>
</dbReference>
<reference evidence="1 2" key="1">
    <citation type="submission" date="2022-09" db="EMBL/GenBank/DDBJ databases">
        <authorList>
            <person name="Han X.L."/>
            <person name="Wang Q."/>
            <person name="Lu T."/>
        </authorList>
    </citation>
    <scope>NUCLEOTIDE SEQUENCE [LARGE SCALE GENOMIC DNA]</scope>
    <source>
        <strain evidence="1 2">WQ 127069</strain>
    </source>
</reference>
<dbReference type="EMBL" id="JAOQIO010000007">
    <property type="protein sequence ID" value="MCU6791154.1"/>
    <property type="molecule type" value="Genomic_DNA"/>
</dbReference>
<sequence>MTDIYVLQPLEIQPYEHLALPDYIHYFTQNDDLPTRIRVGASFNGDPAALVLAEIRKIGDLGILHSFGITPQYQNEAWEQELLRFTEMQLIDQGVSSLQITLQQGHSPSLADSLTACNWKKSLDSVTHYQFDCLLINSHSIWSREIPLPKSYSVHDWQDITDSQWDELKQADWYPYALSPFESYSFGDIDQQASLWLRQGDDIVGWIVAKRSNEQFLYWSSMFIREDAYRKHVGIPFIQRMIRRQVALGIPYGCFDVNAYHQQFQRFVNKRFLPYIFHRQEVQIFSKIL</sequence>
<keyword evidence="2" id="KW-1185">Reference proteome</keyword>
<proteinExistence type="predicted"/>
<dbReference type="RefSeq" id="WP_262682724.1">
    <property type="nucleotide sequence ID" value="NZ_JAOQIO010000007.1"/>
</dbReference>
<dbReference type="SUPFAM" id="SSF55729">
    <property type="entry name" value="Acyl-CoA N-acyltransferases (Nat)"/>
    <property type="match status" value="1"/>
</dbReference>
<evidence type="ECO:0000313" key="2">
    <source>
        <dbReference type="Proteomes" id="UP001652445"/>
    </source>
</evidence>
<comment type="caution">
    <text evidence="1">The sequence shown here is derived from an EMBL/GenBank/DDBJ whole genome shotgun (WGS) entry which is preliminary data.</text>
</comment>
<gene>
    <name evidence="1" type="ORF">OB236_03320</name>
</gene>
<organism evidence="1 2">
    <name type="scientific">Paenibacillus baimaensis</name>
    <dbReference type="NCBI Taxonomy" id="2982185"/>
    <lineage>
        <taxon>Bacteria</taxon>
        <taxon>Bacillati</taxon>
        <taxon>Bacillota</taxon>
        <taxon>Bacilli</taxon>
        <taxon>Bacillales</taxon>
        <taxon>Paenibacillaceae</taxon>
        <taxon>Paenibacillus</taxon>
    </lineage>
</organism>
<dbReference type="InterPro" id="IPR016181">
    <property type="entry name" value="Acyl_CoA_acyltransferase"/>
</dbReference>
<evidence type="ECO:0000313" key="1">
    <source>
        <dbReference type="EMBL" id="MCU6791154.1"/>
    </source>
</evidence>
<protein>
    <recommendedName>
        <fullName evidence="3">N-acetyltransferase domain-containing protein</fullName>
    </recommendedName>
</protein>
<name>A0ABT2UBT6_9BACL</name>
<accession>A0ABT2UBT6</accession>